<evidence type="ECO:0000256" key="1">
    <source>
        <dbReference type="ARBA" id="ARBA00022450"/>
    </source>
</evidence>
<proteinExistence type="predicted"/>
<name>A0A9X0DMT5_9HELO</name>
<dbReference type="PROSITE" id="PS00455">
    <property type="entry name" value="AMP_BINDING"/>
    <property type="match status" value="1"/>
</dbReference>
<dbReference type="GO" id="GO:0043041">
    <property type="term" value="P:amino acid activation for nonribosomal peptide biosynthetic process"/>
    <property type="evidence" value="ECO:0007669"/>
    <property type="project" value="TreeGrafter"/>
</dbReference>
<evidence type="ECO:0000259" key="3">
    <source>
        <dbReference type="Pfam" id="PF00501"/>
    </source>
</evidence>
<dbReference type="InterPro" id="IPR000873">
    <property type="entry name" value="AMP-dep_synth/lig_dom"/>
</dbReference>
<dbReference type="Pfam" id="PF00501">
    <property type="entry name" value="AMP-binding"/>
    <property type="match status" value="1"/>
</dbReference>
<dbReference type="OrthoDB" id="416786at2759"/>
<dbReference type="AlphaFoldDB" id="A0A9X0DMT5"/>
<keyword evidence="1" id="KW-0596">Phosphopantetheine</keyword>
<evidence type="ECO:0000313" key="5">
    <source>
        <dbReference type="Proteomes" id="UP001152300"/>
    </source>
</evidence>
<dbReference type="SUPFAM" id="SSF56801">
    <property type="entry name" value="Acetyl-CoA synthetase-like"/>
    <property type="match status" value="1"/>
</dbReference>
<dbReference type="GO" id="GO:0031177">
    <property type="term" value="F:phosphopantetheine binding"/>
    <property type="evidence" value="ECO:0007669"/>
    <property type="project" value="TreeGrafter"/>
</dbReference>
<evidence type="ECO:0000256" key="2">
    <source>
        <dbReference type="ARBA" id="ARBA00022553"/>
    </source>
</evidence>
<protein>
    <recommendedName>
        <fullName evidence="3">AMP-dependent synthetase/ligase domain-containing protein</fullName>
    </recommendedName>
</protein>
<keyword evidence="5" id="KW-1185">Reference proteome</keyword>
<gene>
    <name evidence="4" type="ORF">OCU04_004788</name>
</gene>
<feature type="domain" description="AMP-dependent synthetase/ligase" evidence="3">
    <location>
        <begin position="81"/>
        <end position="441"/>
    </location>
</feature>
<comment type="caution">
    <text evidence="4">The sequence shown here is derived from an EMBL/GenBank/DDBJ whole genome shotgun (WGS) entry which is preliminary data.</text>
</comment>
<dbReference type="GO" id="GO:0044550">
    <property type="term" value="P:secondary metabolite biosynthetic process"/>
    <property type="evidence" value="ECO:0007669"/>
    <property type="project" value="TreeGrafter"/>
</dbReference>
<sequence>MIEIWPEVDGSLRLRATYTDEFLNDASATLMLQQFSDLISFVIRNPEKPYINGRYATAPSIYPQILSTELTGPSALLHTDFERNTKMNPKDVALIFINNFTAQDPAANVKWTFAELDRKANRLASYLVQRYGPLEDKVVPFSIYKSPELYVAILGILKAGGAWCPIDPTFPASRRHDLILRTDANMLLVANDTVSQDGQAIPQGVSLIDISENKATNSTFSLDETKPSNLPIIRSNSLAYLIWTSGTTGLPKGVQVQHSAAATAMQSLKEAIPASRSGEVRCLQFSQPTFDVFVQDLFYTWGLRGTVIAAAKDVMLGSFPDLANVTNATHAHLTPAFATIVARAHCKTLEVVTMIGEALPHPVADDWSQNMLAYNTYGPAEVSVVSTVKQFGGYENSFKSANVGLPLPSVGVFVINSDRVVMRNGVGELALSGPQVARGYWKDLAKTEERFH</sequence>
<dbReference type="PANTHER" id="PTHR45527:SF2">
    <property type="entry name" value="FERRICROCIN SYNTHETASE (NONRIBOSOMAL PEPTIDE SIDEROPHORE SYNTHASE ) (EUROFUNG)"/>
    <property type="match status" value="1"/>
</dbReference>
<dbReference type="Gene3D" id="3.40.50.12780">
    <property type="entry name" value="N-terminal domain of ligase-like"/>
    <property type="match status" value="1"/>
</dbReference>
<organism evidence="4 5">
    <name type="scientific">Sclerotinia nivalis</name>
    <dbReference type="NCBI Taxonomy" id="352851"/>
    <lineage>
        <taxon>Eukaryota</taxon>
        <taxon>Fungi</taxon>
        <taxon>Dikarya</taxon>
        <taxon>Ascomycota</taxon>
        <taxon>Pezizomycotina</taxon>
        <taxon>Leotiomycetes</taxon>
        <taxon>Helotiales</taxon>
        <taxon>Sclerotiniaceae</taxon>
        <taxon>Sclerotinia</taxon>
    </lineage>
</organism>
<evidence type="ECO:0000313" key="4">
    <source>
        <dbReference type="EMBL" id="KAJ8067442.1"/>
    </source>
</evidence>
<accession>A0A9X0DMT5</accession>
<dbReference type="InterPro" id="IPR042099">
    <property type="entry name" value="ANL_N_sf"/>
</dbReference>
<dbReference type="GO" id="GO:0005737">
    <property type="term" value="C:cytoplasm"/>
    <property type="evidence" value="ECO:0007669"/>
    <property type="project" value="TreeGrafter"/>
</dbReference>
<dbReference type="InterPro" id="IPR020845">
    <property type="entry name" value="AMP-binding_CS"/>
</dbReference>
<dbReference type="Proteomes" id="UP001152300">
    <property type="component" value="Unassembled WGS sequence"/>
</dbReference>
<reference evidence="4" key="1">
    <citation type="submission" date="2022-11" db="EMBL/GenBank/DDBJ databases">
        <title>Genome Resource of Sclerotinia nivalis Strain SnTB1, a Plant Pathogen Isolated from American Ginseng.</title>
        <authorList>
            <person name="Fan S."/>
        </authorList>
    </citation>
    <scope>NUCLEOTIDE SEQUENCE</scope>
    <source>
        <strain evidence="4">SnTB1</strain>
    </source>
</reference>
<keyword evidence="2" id="KW-0597">Phosphoprotein</keyword>
<dbReference type="PANTHER" id="PTHR45527">
    <property type="entry name" value="NONRIBOSOMAL PEPTIDE SYNTHETASE"/>
    <property type="match status" value="1"/>
</dbReference>
<dbReference type="EMBL" id="JAPEIS010000004">
    <property type="protein sequence ID" value="KAJ8067442.1"/>
    <property type="molecule type" value="Genomic_DNA"/>
</dbReference>